<feature type="transmembrane region" description="Helical" evidence="1">
    <location>
        <begin position="31"/>
        <end position="53"/>
    </location>
</feature>
<accession>A0A7W2FUE2</accession>
<evidence type="ECO:0000256" key="1">
    <source>
        <dbReference type="SAM" id="Phobius"/>
    </source>
</evidence>
<feature type="transmembrane region" description="Helical" evidence="1">
    <location>
        <begin position="65"/>
        <end position="81"/>
    </location>
</feature>
<feature type="transmembrane region" description="Helical" evidence="1">
    <location>
        <begin position="157"/>
        <end position="177"/>
    </location>
</feature>
<keyword evidence="1" id="KW-1133">Transmembrane helix</keyword>
<organism evidence="2 3">
    <name type="scientific">Vibrio marinisediminis</name>
    <dbReference type="NCBI Taxonomy" id="2758441"/>
    <lineage>
        <taxon>Bacteria</taxon>
        <taxon>Pseudomonadati</taxon>
        <taxon>Pseudomonadota</taxon>
        <taxon>Gammaproteobacteria</taxon>
        <taxon>Vibrionales</taxon>
        <taxon>Vibrionaceae</taxon>
        <taxon>Vibrio</taxon>
    </lineage>
</organism>
<protein>
    <submittedName>
        <fullName evidence="2">Uncharacterized protein</fullName>
    </submittedName>
</protein>
<keyword evidence="3" id="KW-1185">Reference proteome</keyword>
<name>A0A7W2FUE2_9VIBR</name>
<feature type="transmembrane region" description="Helical" evidence="1">
    <location>
        <begin position="197"/>
        <end position="214"/>
    </location>
</feature>
<keyword evidence="1" id="KW-0472">Membrane</keyword>
<comment type="caution">
    <text evidence="2">The sequence shown here is derived from an EMBL/GenBank/DDBJ whole genome shotgun (WGS) entry which is preliminary data.</text>
</comment>
<dbReference type="EMBL" id="JACFYF010000019">
    <property type="protein sequence ID" value="MBA5764374.1"/>
    <property type="molecule type" value="Genomic_DNA"/>
</dbReference>
<reference evidence="2 3" key="1">
    <citation type="submission" date="2020-07" db="EMBL/GenBank/DDBJ databases">
        <title>Vibrio marinisediminis sp. nov., isolated from marine sediment.</title>
        <authorList>
            <person name="Ji X."/>
        </authorList>
    </citation>
    <scope>NUCLEOTIDE SEQUENCE [LARGE SCALE GENOMIC DNA]</scope>
    <source>
        <strain evidence="2 3">404</strain>
    </source>
</reference>
<gene>
    <name evidence="2" type="ORF">H2O73_18625</name>
</gene>
<sequence>MKSSAQNKQHTAGRTRISENAKRTFKRCGQYIVFIFFVSIFVNVCIRLDVIVLGSSLSETSVTEIAQIALLVITSACFYRLSQREVKLRHAAILMAGFFAVLTIREMDHWFDIVSHGFWFYPALAVTVAVLCYAYRGGVHTVNELATVLRLSHTKQLITWVILLLVFSRVYGMGGLWQQVMGEHYIREVKNISEEGIELLCYSFIAMSAVQIYSKFTMANREMAGDR</sequence>
<evidence type="ECO:0000313" key="2">
    <source>
        <dbReference type="EMBL" id="MBA5764374.1"/>
    </source>
</evidence>
<dbReference type="AlphaFoldDB" id="A0A7W2FUE2"/>
<evidence type="ECO:0000313" key="3">
    <source>
        <dbReference type="Proteomes" id="UP000571701"/>
    </source>
</evidence>
<dbReference type="RefSeq" id="WP_182110427.1">
    <property type="nucleotide sequence ID" value="NZ_JACFYF010000019.1"/>
</dbReference>
<proteinExistence type="predicted"/>
<feature type="transmembrane region" description="Helical" evidence="1">
    <location>
        <begin position="88"/>
        <end position="105"/>
    </location>
</feature>
<keyword evidence="1" id="KW-0812">Transmembrane</keyword>
<feature type="transmembrane region" description="Helical" evidence="1">
    <location>
        <begin position="117"/>
        <end position="136"/>
    </location>
</feature>
<dbReference type="Proteomes" id="UP000571701">
    <property type="component" value="Unassembled WGS sequence"/>
</dbReference>